<evidence type="ECO:0000256" key="1">
    <source>
        <dbReference type="SAM" id="Phobius"/>
    </source>
</evidence>
<dbReference type="EMBL" id="FCOX02000052">
    <property type="protein sequence ID" value="SAL03192.1"/>
    <property type="molecule type" value="Genomic_DNA"/>
</dbReference>
<keyword evidence="1" id="KW-0472">Membrane</keyword>
<comment type="caution">
    <text evidence="2">The sequence shown here is derived from an EMBL/GenBank/DDBJ whole genome shotgun (WGS) entry which is preliminary data.</text>
</comment>
<feature type="transmembrane region" description="Helical" evidence="1">
    <location>
        <begin position="25"/>
        <end position="44"/>
    </location>
</feature>
<feature type="transmembrane region" description="Helical" evidence="1">
    <location>
        <begin position="176"/>
        <end position="195"/>
    </location>
</feature>
<evidence type="ECO:0000313" key="2">
    <source>
        <dbReference type="EMBL" id="SAL03192.1"/>
    </source>
</evidence>
<reference evidence="2" key="1">
    <citation type="submission" date="2016-01" db="EMBL/GenBank/DDBJ databases">
        <authorList>
            <person name="Peeters C."/>
        </authorList>
    </citation>
    <scope>NUCLEOTIDE SEQUENCE</scope>
    <source>
        <strain evidence="2">LMG 29321</strain>
    </source>
</reference>
<feature type="transmembrane region" description="Helical" evidence="1">
    <location>
        <begin position="207"/>
        <end position="225"/>
    </location>
</feature>
<gene>
    <name evidence="2" type="ORF">AWB78_06534</name>
</gene>
<dbReference type="AlphaFoldDB" id="A0A158E8I2"/>
<keyword evidence="3" id="KW-1185">Reference proteome</keyword>
<accession>A0A158E8I2</accession>
<evidence type="ECO:0000313" key="3">
    <source>
        <dbReference type="Proteomes" id="UP000071859"/>
    </source>
</evidence>
<dbReference type="OrthoDB" id="978987at2"/>
<keyword evidence="1" id="KW-0812">Transmembrane</keyword>
<feature type="transmembrane region" description="Helical" evidence="1">
    <location>
        <begin position="146"/>
        <end position="170"/>
    </location>
</feature>
<protein>
    <recommendedName>
        <fullName evidence="4">VIT family protein</fullName>
    </recommendedName>
</protein>
<name>A0A158E8I2_9BURK</name>
<feature type="transmembrane region" description="Helical" evidence="1">
    <location>
        <begin position="56"/>
        <end position="76"/>
    </location>
</feature>
<dbReference type="Proteomes" id="UP000071859">
    <property type="component" value="Unassembled WGS sequence"/>
</dbReference>
<sequence>MSTITSVGHAEHEQREPILNTVDRVCELCFGLFMALTFVGAVKAVTAGEDAGYKMFLAALGCNLAWGLADAVMYLVRTLADRGQRLNLALTVRREGDQAAAVRALRDALPQALEPFVEDADLERIRARLAAVPTLPVRANFVRDDFVGALGVFLLVVLGTFPVAVPFLVLNDLTTALIASRILTLAMLFTAGFALGRYTGAGGIKAGFAMIALGVFLTIAIIALGG</sequence>
<organism evidence="2 3">
    <name type="scientific">Caballeronia calidae</name>
    <dbReference type="NCBI Taxonomy" id="1777139"/>
    <lineage>
        <taxon>Bacteria</taxon>
        <taxon>Pseudomonadati</taxon>
        <taxon>Pseudomonadota</taxon>
        <taxon>Betaproteobacteria</taxon>
        <taxon>Burkholderiales</taxon>
        <taxon>Burkholderiaceae</taxon>
        <taxon>Caballeronia</taxon>
    </lineage>
</organism>
<keyword evidence="1" id="KW-1133">Transmembrane helix</keyword>
<dbReference type="RefSeq" id="WP_062610635.1">
    <property type="nucleotide sequence ID" value="NZ_FCOX02000052.1"/>
</dbReference>
<evidence type="ECO:0008006" key="4">
    <source>
        <dbReference type="Google" id="ProtNLM"/>
    </source>
</evidence>
<proteinExistence type="predicted"/>